<dbReference type="EMBL" id="JBEPCU010000573">
    <property type="protein sequence ID" value="MER6980556.1"/>
    <property type="molecule type" value="Genomic_DNA"/>
</dbReference>
<feature type="compositionally biased region" description="Basic and acidic residues" evidence="1">
    <location>
        <begin position="1"/>
        <end position="13"/>
    </location>
</feature>
<proteinExistence type="predicted"/>
<evidence type="ECO:0000313" key="3">
    <source>
        <dbReference type="EMBL" id="MER6980556.1"/>
    </source>
</evidence>
<organism evidence="3 4">
    <name type="scientific">Streptomyces carpinensis</name>
    <dbReference type="NCBI Taxonomy" id="66369"/>
    <lineage>
        <taxon>Bacteria</taxon>
        <taxon>Bacillati</taxon>
        <taxon>Actinomycetota</taxon>
        <taxon>Actinomycetes</taxon>
        <taxon>Kitasatosporales</taxon>
        <taxon>Streptomycetaceae</taxon>
        <taxon>Streptomyces</taxon>
    </lineage>
</organism>
<keyword evidence="2" id="KW-0472">Membrane</keyword>
<gene>
    <name evidence="3" type="ORF">ABT317_27190</name>
</gene>
<name>A0ABV1W8S1_9ACTN</name>
<feature type="compositionally biased region" description="Acidic residues" evidence="1">
    <location>
        <begin position="156"/>
        <end position="165"/>
    </location>
</feature>
<feature type="compositionally biased region" description="Basic and acidic residues" evidence="1">
    <location>
        <begin position="106"/>
        <end position="130"/>
    </location>
</feature>
<keyword evidence="2" id="KW-1133">Transmembrane helix</keyword>
<protein>
    <submittedName>
        <fullName evidence="3">Uncharacterized protein</fullName>
    </submittedName>
</protein>
<feature type="compositionally biased region" description="Basic and acidic residues" evidence="1">
    <location>
        <begin position="65"/>
        <end position="76"/>
    </location>
</feature>
<feature type="transmembrane region" description="Helical" evidence="2">
    <location>
        <begin position="230"/>
        <end position="256"/>
    </location>
</feature>
<feature type="transmembrane region" description="Helical" evidence="2">
    <location>
        <begin position="263"/>
        <end position="287"/>
    </location>
</feature>
<keyword evidence="4" id="KW-1185">Reference proteome</keyword>
<comment type="caution">
    <text evidence="3">The sequence shown here is derived from an EMBL/GenBank/DDBJ whole genome shotgun (WGS) entry which is preliminary data.</text>
</comment>
<sequence>MTAGPDERLRIATDDAPADDDQDEQRIREELRRRNVGPGGPASAPPPAVPEQPADSGQRASRLPDWVRARFPRPADPEPADQAEPVDRAEAQPSARAGNRLTPWWELRKPDLADLHPDIDTADEGLKGDEAAGEEPAPTPAKPRSSRRRIFKTSPPDDEYGEYVGEEQAPGRRHWDRPVLGRPPGLPPKRQNLFTWWRSVEAHNKWLLYHGTGLLGGIYIGAFHEGYLSAAYIAAHGFADIESIFIAGLAGGLFLLDYRVRNWFPLLAWAVRALSTSVIVGALWYGAPIT</sequence>
<feature type="compositionally biased region" description="Basic and acidic residues" evidence="1">
    <location>
        <begin position="24"/>
        <end position="33"/>
    </location>
</feature>
<dbReference type="Proteomes" id="UP001458415">
    <property type="component" value="Unassembled WGS sequence"/>
</dbReference>
<keyword evidence="2" id="KW-0812">Transmembrane</keyword>
<feature type="transmembrane region" description="Helical" evidence="2">
    <location>
        <begin position="206"/>
        <end position="224"/>
    </location>
</feature>
<reference evidence="3 4" key="1">
    <citation type="submission" date="2024-06" db="EMBL/GenBank/DDBJ databases">
        <title>The Natural Products Discovery Center: Release of the First 8490 Sequenced Strains for Exploring Actinobacteria Biosynthetic Diversity.</title>
        <authorList>
            <person name="Kalkreuter E."/>
            <person name="Kautsar S.A."/>
            <person name="Yang D."/>
            <person name="Bader C.D."/>
            <person name="Teijaro C.N."/>
            <person name="Fluegel L."/>
            <person name="Davis C.M."/>
            <person name="Simpson J.R."/>
            <person name="Lauterbach L."/>
            <person name="Steele A.D."/>
            <person name="Gui C."/>
            <person name="Meng S."/>
            <person name="Li G."/>
            <person name="Viehrig K."/>
            <person name="Ye F."/>
            <person name="Su P."/>
            <person name="Kiefer A.F."/>
            <person name="Nichols A."/>
            <person name="Cepeda A.J."/>
            <person name="Yan W."/>
            <person name="Fan B."/>
            <person name="Jiang Y."/>
            <person name="Adhikari A."/>
            <person name="Zheng C.-J."/>
            <person name="Schuster L."/>
            <person name="Cowan T.M."/>
            <person name="Smanski M.J."/>
            <person name="Chevrette M.G."/>
            <person name="De Carvalho L.P.S."/>
            <person name="Shen B."/>
        </authorList>
    </citation>
    <scope>NUCLEOTIDE SEQUENCE [LARGE SCALE GENOMIC DNA]</scope>
    <source>
        <strain evidence="3 4">NPDC000634</strain>
    </source>
</reference>
<evidence type="ECO:0000256" key="1">
    <source>
        <dbReference type="SAM" id="MobiDB-lite"/>
    </source>
</evidence>
<evidence type="ECO:0000313" key="4">
    <source>
        <dbReference type="Proteomes" id="UP001458415"/>
    </source>
</evidence>
<accession>A0ABV1W8S1</accession>
<evidence type="ECO:0000256" key="2">
    <source>
        <dbReference type="SAM" id="Phobius"/>
    </source>
</evidence>
<dbReference type="RefSeq" id="WP_086728878.1">
    <property type="nucleotide sequence ID" value="NZ_MUBM01000268.1"/>
</dbReference>
<feature type="region of interest" description="Disordered" evidence="1">
    <location>
        <begin position="1"/>
        <end position="183"/>
    </location>
</feature>